<organism evidence="10">
    <name type="scientific">marine metagenome</name>
    <dbReference type="NCBI Taxonomy" id="408172"/>
    <lineage>
        <taxon>unclassified sequences</taxon>
        <taxon>metagenomes</taxon>
        <taxon>ecological metagenomes</taxon>
    </lineage>
</organism>
<evidence type="ECO:0000256" key="1">
    <source>
        <dbReference type="ARBA" id="ARBA00001947"/>
    </source>
</evidence>
<evidence type="ECO:0000256" key="2">
    <source>
        <dbReference type="ARBA" id="ARBA00010136"/>
    </source>
</evidence>
<dbReference type="InterPro" id="IPR027268">
    <property type="entry name" value="Peptidase_M4/M1_CTD_sf"/>
</dbReference>
<dbReference type="InterPro" id="IPR001930">
    <property type="entry name" value="Peptidase_M1"/>
</dbReference>
<dbReference type="Gene3D" id="1.10.390.10">
    <property type="entry name" value="Neutral Protease Domain 2"/>
    <property type="match status" value="1"/>
</dbReference>
<dbReference type="GO" id="GO:0070006">
    <property type="term" value="F:metalloaminopeptidase activity"/>
    <property type="evidence" value="ECO:0007669"/>
    <property type="project" value="TreeGrafter"/>
</dbReference>
<keyword evidence="6" id="KW-0378">Hydrolase</keyword>
<keyword evidence="3" id="KW-0031">Aminopeptidase</keyword>
<dbReference type="GO" id="GO:0042277">
    <property type="term" value="F:peptide binding"/>
    <property type="evidence" value="ECO:0007669"/>
    <property type="project" value="TreeGrafter"/>
</dbReference>
<dbReference type="InterPro" id="IPR050344">
    <property type="entry name" value="Peptidase_M1_aminopeptidases"/>
</dbReference>
<keyword evidence="4" id="KW-0645">Protease</keyword>
<feature type="domain" description="Peptidase M1 membrane alanine aminopeptidase" evidence="9">
    <location>
        <begin position="3"/>
        <end position="157"/>
    </location>
</feature>
<protein>
    <recommendedName>
        <fullName evidence="9">Peptidase M1 membrane alanine aminopeptidase domain-containing protein</fullName>
    </recommendedName>
</protein>
<sequence>ETENIRSSQGLVAHELAHQWFGDLVTCKDWSHIWLNEGFATYYTHLFAGHKDGRDEMLYGLHRDLNRIAGRSNDTTPMVNRKYEKPSDMFRKYGYMSYSKGSWVLHMLRSQLGPDLFRKAIKTYLERHRHGNVVTENLRAAIEEVSGNSFDRFFDQYVFHAHHPEFKIDYSWDQKAKLAKVSVKQEQKVDDNVMLFQLSLPVSFRVGEQSITRTMPISKVSEDFYFALPAA</sequence>
<keyword evidence="5" id="KW-0479">Metal-binding</keyword>
<dbReference type="Pfam" id="PF01433">
    <property type="entry name" value="Peptidase_M1"/>
    <property type="match status" value="1"/>
</dbReference>
<dbReference type="AlphaFoldDB" id="A0A383EGC9"/>
<dbReference type="GO" id="GO:0005615">
    <property type="term" value="C:extracellular space"/>
    <property type="evidence" value="ECO:0007669"/>
    <property type="project" value="TreeGrafter"/>
</dbReference>
<proteinExistence type="inferred from homology"/>
<name>A0A383EGC9_9ZZZZ</name>
<dbReference type="GO" id="GO:0043171">
    <property type="term" value="P:peptide catabolic process"/>
    <property type="evidence" value="ECO:0007669"/>
    <property type="project" value="TreeGrafter"/>
</dbReference>
<dbReference type="InterPro" id="IPR014782">
    <property type="entry name" value="Peptidase_M1_dom"/>
</dbReference>
<dbReference type="GO" id="GO:0005737">
    <property type="term" value="C:cytoplasm"/>
    <property type="evidence" value="ECO:0007669"/>
    <property type="project" value="TreeGrafter"/>
</dbReference>
<evidence type="ECO:0000256" key="7">
    <source>
        <dbReference type="ARBA" id="ARBA00022833"/>
    </source>
</evidence>
<feature type="non-terminal residue" evidence="10">
    <location>
        <position position="231"/>
    </location>
</feature>
<dbReference type="SUPFAM" id="SSF55486">
    <property type="entry name" value="Metalloproteases ('zincins'), catalytic domain"/>
    <property type="match status" value="1"/>
</dbReference>
<dbReference type="GO" id="GO:0008270">
    <property type="term" value="F:zinc ion binding"/>
    <property type="evidence" value="ECO:0007669"/>
    <property type="project" value="InterPro"/>
</dbReference>
<keyword evidence="7" id="KW-0862">Zinc</keyword>
<dbReference type="PANTHER" id="PTHR11533">
    <property type="entry name" value="PROTEASE M1 ZINC METALLOPROTEASE"/>
    <property type="match status" value="1"/>
</dbReference>
<accession>A0A383EGC9</accession>
<dbReference type="EMBL" id="UINC01225743">
    <property type="protein sequence ID" value="SVE55942.1"/>
    <property type="molecule type" value="Genomic_DNA"/>
</dbReference>
<dbReference type="PRINTS" id="PR00756">
    <property type="entry name" value="ALADIPTASE"/>
</dbReference>
<gene>
    <name evidence="10" type="ORF">METZ01_LOCUS508796</name>
</gene>
<evidence type="ECO:0000256" key="8">
    <source>
        <dbReference type="ARBA" id="ARBA00023049"/>
    </source>
</evidence>
<dbReference type="PANTHER" id="PTHR11533:SF174">
    <property type="entry name" value="PUROMYCIN-SENSITIVE AMINOPEPTIDASE-RELATED"/>
    <property type="match status" value="1"/>
</dbReference>
<evidence type="ECO:0000256" key="5">
    <source>
        <dbReference type="ARBA" id="ARBA00022723"/>
    </source>
</evidence>
<reference evidence="10" key="1">
    <citation type="submission" date="2018-05" db="EMBL/GenBank/DDBJ databases">
        <authorList>
            <person name="Lanie J.A."/>
            <person name="Ng W.-L."/>
            <person name="Kazmierczak K.M."/>
            <person name="Andrzejewski T.M."/>
            <person name="Davidsen T.M."/>
            <person name="Wayne K.J."/>
            <person name="Tettelin H."/>
            <person name="Glass J.I."/>
            <person name="Rusch D."/>
            <person name="Podicherti R."/>
            <person name="Tsui H.-C.T."/>
            <person name="Winkler M.E."/>
        </authorList>
    </citation>
    <scope>NUCLEOTIDE SEQUENCE</scope>
</reference>
<evidence type="ECO:0000256" key="3">
    <source>
        <dbReference type="ARBA" id="ARBA00022438"/>
    </source>
</evidence>
<evidence type="ECO:0000259" key="9">
    <source>
        <dbReference type="Pfam" id="PF01433"/>
    </source>
</evidence>
<evidence type="ECO:0000256" key="4">
    <source>
        <dbReference type="ARBA" id="ARBA00022670"/>
    </source>
</evidence>
<evidence type="ECO:0000313" key="10">
    <source>
        <dbReference type="EMBL" id="SVE55942.1"/>
    </source>
</evidence>
<keyword evidence="8" id="KW-0482">Metalloprotease</keyword>
<comment type="similarity">
    <text evidence="2">Belongs to the peptidase M1 family.</text>
</comment>
<evidence type="ECO:0000256" key="6">
    <source>
        <dbReference type="ARBA" id="ARBA00022801"/>
    </source>
</evidence>
<dbReference type="GO" id="GO:0006508">
    <property type="term" value="P:proteolysis"/>
    <property type="evidence" value="ECO:0007669"/>
    <property type="project" value="UniProtKB-KW"/>
</dbReference>
<comment type="cofactor">
    <cofactor evidence="1">
        <name>Zn(2+)</name>
        <dbReference type="ChEBI" id="CHEBI:29105"/>
    </cofactor>
</comment>
<dbReference type="GO" id="GO:0016020">
    <property type="term" value="C:membrane"/>
    <property type="evidence" value="ECO:0007669"/>
    <property type="project" value="TreeGrafter"/>
</dbReference>
<feature type="non-terminal residue" evidence="10">
    <location>
        <position position="1"/>
    </location>
</feature>